<dbReference type="STRING" id="673.AL542_17325"/>
<dbReference type="SUPFAM" id="SSF56112">
    <property type="entry name" value="Protein kinase-like (PK-like)"/>
    <property type="match status" value="1"/>
</dbReference>
<proteinExistence type="inferred from homology"/>
<dbReference type="KEGG" id="gho:AL542_17325"/>
<protein>
    <submittedName>
        <fullName evidence="3">Fructosamine-3-kinase</fullName>
    </submittedName>
</protein>
<name>A0A377HML8_GRIHO</name>
<dbReference type="PANTHER" id="PTHR12149">
    <property type="entry name" value="FRUCTOSAMINE 3 KINASE-RELATED PROTEIN"/>
    <property type="match status" value="1"/>
</dbReference>
<dbReference type="Pfam" id="PF03881">
    <property type="entry name" value="Fructosamin_kin"/>
    <property type="match status" value="1"/>
</dbReference>
<comment type="similarity">
    <text evidence="1 2">Belongs to the fructosamine kinase family.</text>
</comment>
<dbReference type="PIRSF" id="PIRSF006221">
    <property type="entry name" value="Ketosamine-3-kinase"/>
    <property type="match status" value="1"/>
</dbReference>
<reference evidence="3 4" key="1">
    <citation type="submission" date="2018-06" db="EMBL/GenBank/DDBJ databases">
        <authorList>
            <consortium name="Pathogen Informatics"/>
            <person name="Doyle S."/>
        </authorList>
    </citation>
    <scope>NUCLEOTIDE SEQUENCE [LARGE SCALE GENOMIC DNA]</scope>
    <source>
        <strain evidence="3 4">NCTC11645</strain>
    </source>
</reference>
<keyword evidence="2" id="KW-0808">Transferase</keyword>
<evidence type="ECO:0000313" key="3">
    <source>
        <dbReference type="EMBL" id="STO57366.1"/>
    </source>
</evidence>
<dbReference type="AlphaFoldDB" id="A0A377HML8"/>
<accession>A0A377HML8</accession>
<dbReference type="RefSeq" id="WP_005505564.1">
    <property type="nucleotide sequence ID" value="NZ_CP014056.2"/>
</dbReference>
<dbReference type="PANTHER" id="PTHR12149:SF8">
    <property type="entry name" value="PROTEIN-RIBULOSAMINE 3-KINASE"/>
    <property type="match status" value="1"/>
</dbReference>
<organism evidence="3 4">
    <name type="scientific">Grimontia hollisae</name>
    <name type="common">Vibrio hollisae</name>
    <dbReference type="NCBI Taxonomy" id="673"/>
    <lineage>
        <taxon>Bacteria</taxon>
        <taxon>Pseudomonadati</taxon>
        <taxon>Pseudomonadota</taxon>
        <taxon>Gammaproteobacteria</taxon>
        <taxon>Vibrionales</taxon>
        <taxon>Vibrionaceae</taxon>
        <taxon>Grimontia</taxon>
    </lineage>
</organism>
<dbReference type="InterPro" id="IPR016477">
    <property type="entry name" value="Fructo-/Ketosamine-3-kinase"/>
</dbReference>
<dbReference type="Gene3D" id="3.90.1200.10">
    <property type="match status" value="1"/>
</dbReference>
<keyword evidence="2 3" id="KW-0418">Kinase</keyword>
<evidence type="ECO:0000256" key="1">
    <source>
        <dbReference type="ARBA" id="ARBA00009460"/>
    </source>
</evidence>
<dbReference type="Gene3D" id="3.30.200.20">
    <property type="entry name" value="Phosphorylase Kinase, domain 1"/>
    <property type="match status" value="1"/>
</dbReference>
<evidence type="ECO:0000256" key="2">
    <source>
        <dbReference type="PIRNR" id="PIRNR006221"/>
    </source>
</evidence>
<dbReference type="Proteomes" id="UP000254512">
    <property type="component" value="Unassembled WGS sequence"/>
</dbReference>
<dbReference type="EMBL" id="UGHD01000002">
    <property type="protein sequence ID" value="STO57366.1"/>
    <property type="molecule type" value="Genomic_DNA"/>
</dbReference>
<dbReference type="InterPro" id="IPR011009">
    <property type="entry name" value="Kinase-like_dom_sf"/>
</dbReference>
<evidence type="ECO:0000313" key="4">
    <source>
        <dbReference type="Proteomes" id="UP000254512"/>
    </source>
</evidence>
<sequence length="287" mass="32986">MWHSLSVQLSLTLGQRFEVEEKTPIDGGDINECYSIAYGNMRFFVKINSRDNLPVFEAEAESLRHLANSGEVSIPQVVYIGIIKEKSVLVLNFIPMKPLDDENAYLLGKELANLHKWGEQLEYGFDIDNFIGTTEQRNSWHRKWANFFADHRIGFQLKLAEERGMSFGDVERIVNEVKERLNGHQPKASLLHGDLWKGNASSTMSGPIIYDPACYWGDREVDIAMTHLFGGFPESFYKGYEEVWPLDPGFEKRKDIYNLYHMLNHCLLFGGPYLTETEALINKLELN</sequence>
<dbReference type="GeneID" id="58897719"/>
<dbReference type="GO" id="GO:0016301">
    <property type="term" value="F:kinase activity"/>
    <property type="evidence" value="ECO:0007669"/>
    <property type="project" value="UniProtKB-UniRule"/>
</dbReference>
<gene>
    <name evidence="3" type="ORF">NCTC11645_01756</name>
</gene>